<keyword evidence="3" id="KW-1185">Reference proteome</keyword>
<keyword evidence="1" id="KW-0472">Membrane</keyword>
<sequence>MTTHFAPQDYAQRLERAGVPEEHAAAYANLLEDVLSQAVAARRGAEWIDAPYVEVEATNNSPRIDIKYLRWITGAVIALNIAIIVRLLSRR</sequence>
<proteinExistence type="predicted"/>
<feature type="transmembrane region" description="Helical" evidence="1">
    <location>
        <begin position="68"/>
        <end position="88"/>
    </location>
</feature>
<dbReference type="AlphaFoldDB" id="A0A418Y5Q9"/>
<evidence type="ECO:0008006" key="4">
    <source>
        <dbReference type="Google" id="ProtNLM"/>
    </source>
</evidence>
<keyword evidence="1" id="KW-0812">Transmembrane</keyword>
<evidence type="ECO:0000256" key="1">
    <source>
        <dbReference type="SAM" id="Phobius"/>
    </source>
</evidence>
<comment type="caution">
    <text evidence="2">The sequence shown here is derived from an EMBL/GenBank/DDBJ whole genome shotgun (WGS) entry which is preliminary data.</text>
</comment>
<gene>
    <name evidence="2" type="ORF">D3872_05815</name>
</gene>
<keyword evidence="1" id="KW-1133">Transmembrane helix</keyword>
<dbReference type="EMBL" id="QYUP01000062">
    <property type="protein sequence ID" value="RJG22211.1"/>
    <property type="molecule type" value="Genomic_DNA"/>
</dbReference>
<dbReference type="Proteomes" id="UP000284006">
    <property type="component" value="Unassembled WGS sequence"/>
</dbReference>
<evidence type="ECO:0000313" key="2">
    <source>
        <dbReference type="EMBL" id="RJG22211.1"/>
    </source>
</evidence>
<organism evidence="2 3">
    <name type="scientific">Massilia cavernae</name>
    <dbReference type="NCBI Taxonomy" id="2320864"/>
    <lineage>
        <taxon>Bacteria</taxon>
        <taxon>Pseudomonadati</taxon>
        <taxon>Pseudomonadota</taxon>
        <taxon>Betaproteobacteria</taxon>
        <taxon>Burkholderiales</taxon>
        <taxon>Oxalobacteraceae</taxon>
        <taxon>Telluria group</taxon>
        <taxon>Massilia</taxon>
    </lineage>
</organism>
<name>A0A418Y5Q9_9BURK</name>
<accession>A0A418Y5Q9</accession>
<reference evidence="2 3" key="1">
    <citation type="submission" date="2018-09" db="EMBL/GenBank/DDBJ databases">
        <authorList>
            <person name="Zhu H."/>
        </authorList>
    </citation>
    <scope>NUCLEOTIDE SEQUENCE [LARGE SCALE GENOMIC DNA]</scope>
    <source>
        <strain evidence="2 3">K1S02-61</strain>
    </source>
</reference>
<dbReference type="RefSeq" id="WP_119809896.1">
    <property type="nucleotide sequence ID" value="NZ_QYUP01000062.1"/>
</dbReference>
<protein>
    <recommendedName>
        <fullName evidence="4">DUF1640 domain-containing protein</fullName>
    </recommendedName>
</protein>
<evidence type="ECO:0000313" key="3">
    <source>
        <dbReference type="Proteomes" id="UP000284006"/>
    </source>
</evidence>